<dbReference type="AlphaFoldDB" id="A0A161LQ42"/>
<reference evidence="4" key="2">
    <citation type="submission" date="2016-04" db="EMBL/GenBank/DDBJ databases">
        <title>Planomonospora sphaerica JCM9374 whole genome shotgun sequence.</title>
        <authorList>
            <person name="Suzuki T."/>
            <person name="Dohra H."/>
            <person name="Kodani S."/>
        </authorList>
    </citation>
    <scope>NUCLEOTIDE SEQUENCE [LARGE SCALE GENOMIC DNA]</scope>
    <source>
        <strain evidence="4">JCM 9374</strain>
    </source>
</reference>
<keyword evidence="4" id="KW-1185">Reference proteome</keyword>
<gene>
    <name evidence="3" type="ORF">PS9374_06077</name>
</gene>
<evidence type="ECO:0000313" key="4">
    <source>
        <dbReference type="Proteomes" id="UP000077701"/>
    </source>
</evidence>
<dbReference type="InterPro" id="IPR013538">
    <property type="entry name" value="ASHA1/2-like_C"/>
</dbReference>
<dbReference type="SUPFAM" id="SSF55961">
    <property type="entry name" value="Bet v1-like"/>
    <property type="match status" value="1"/>
</dbReference>
<evidence type="ECO:0000256" key="1">
    <source>
        <dbReference type="ARBA" id="ARBA00006817"/>
    </source>
</evidence>
<dbReference type="EMBL" id="BDCX01000017">
    <property type="protein sequence ID" value="GAT70395.1"/>
    <property type="molecule type" value="Genomic_DNA"/>
</dbReference>
<comment type="similarity">
    <text evidence="1">Belongs to the AHA1 family.</text>
</comment>
<accession>A0A161LQ42</accession>
<feature type="domain" description="Activator of Hsp90 ATPase homologue 1/2-like C-terminal" evidence="2">
    <location>
        <begin position="26"/>
        <end position="138"/>
    </location>
</feature>
<reference evidence="3 4" key="1">
    <citation type="journal article" date="2016" name="Genome Announc.">
        <title>Draft Genome Sequence of Planomonospora sphaerica JCM9374, a Rare Actinomycete.</title>
        <authorList>
            <person name="Dohra H."/>
            <person name="Suzuki T."/>
            <person name="Inoue Y."/>
            <person name="Kodani S."/>
        </authorList>
    </citation>
    <scope>NUCLEOTIDE SEQUENCE [LARGE SCALE GENOMIC DNA]</scope>
    <source>
        <strain evidence="3 4">JCM 9374</strain>
    </source>
</reference>
<comment type="caution">
    <text evidence="3">The sequence shown here is derived from an EMBL/GenBank/DDBJ whole genome shotgun (WGS) entry which is preliminary data.</text>
</comment>
<dbReference type="Pfam" id="PF08327">
    <property type="entry name" value="AHSA1"/>
    <property type="match status" value="1"/>
</dbReference>
<dbReference type="STRING" id="161355.PS9374_06077"/>
<name>A0A161LQ42_9ACTN</name>
<dbReference type="InterPro" id="IPR023393">
    <property type="entry name" value="START-like_dom_sf"/>
</dbReference>
<evidence type="ECO:0000313" key="3">
    <source>
        <dbReference type="EMBL" id="GAT70395.1"/>
    </source>
</evidence>
<sequence length="173" mass="19292">MSPIPTGRLFRTGTGSDLVLSRTFRASAEDVWASLTEPERTARWFGPWEGDAAPGRTVRVQMAFEEGTPWCDLRIEACDPPRRLALSMIDESGAWHLELLLAEADGSTELRLVQHLTTEDGLGETGSGWEYYLDLLVASREGGPRPDFDDYHPAMKAYFEELPARAETPGHVR</sequence>
<dbReference type="OrthoDB" id="8117292at2"/>
<dbReference type="CDD" id="cd08899">
    <property type="entry name" value="SRPBCC_CalC_Aha1-like_6"/>
    <property type="match status" value="1"/>
</dbReference>
<organism evidence="3 4">
    <name type="scientific">Planomonospora sphaerica</name>
    <dbReference type="NCBI Taxonomy" id="161355"/>
    <lineage>
        <taxon>Bacteria</taxon>
        <taxon>Bacillati</taxon>
        <taxon>Actinomycetota</taxon>
        <taxon>Actinomycetes</taxon>
        <taxon>Streptosporangiales</taxon>
        <taxon>Streptosporangiaceae</taxon>
        <taxon>Planomonospora</taxon>
    </lineage>
</organism>
<dbReference type="Gene3D" id="3.30.530.20">
    <property type="match status" value="1"/>
</dbReference>
<dbReference type="Proteomes" id="UP000077701">
    <property type="component" value="Unassembled WGS sequence"/>
</dbReference>
<evidence type="ECO:0000259" key="2">
    <source>
        <dbReference type="Pfam" id="PF08327"/>
    </source>
</evidence>
<dbReference type="RefSeq" id="WP_068902598.1">
    <property type="nucleotide sequence ID" value="NZ_BDCX01000017.1"/>
</dbReference>
<protein>
    <submittedName>
        <fullName evidence="3">ATPase</fullName>
    </submittedName>
</protein>
<proteinExistence type="inferred from homology"/>